<feature type="coiled-coil region" evidence="1">
    <location>
        <begin position="18"/>
        <end position="52"/>
    </location>
</feature>
<dbReference type="AlphaFoldDB" id="A0A937FTI8"/>
<proteinExistence type="predicted"/>
<dbReference type="RefSeq" id="WP_202855156.1">
    <property type="nucleotide sequence ID" value="NZ_JAEUGD010000016.1"/>
</dbReference>
<sequence>MLKERQPDQMIEDQITLLNSEENKLRKFLAHNEEAKASIDVYIKEIQQKKKRLYSLCEMMGIDNRKNHEDKNSAYDSCIPQPAGRFGSRLISGLK</sequence>
<organism evidence="2 3">
    <name type="scientific">Fulvivirga marina</name>
    <dbReference type="NCBI Taxonomy" id="2494733"/>
    <lineage>
        <taxon>Bacteria</taxon>
        <taxon>Pseudomonadati</taxon>
        <taxon>Bacteroidota</taxon>
        <taxon>Cytophagia</taxon>
        <taxon>Cytophagales</taxon>
        <taxon>Fulvivirgaceae</taxon>
        <taxon>Fulvivirga</taxon>
    </lineage>
</organism>
<comment type="caution">
    <text evidence="2">The sequence shown here is derived from an EMBL/GenBank/DDBJ whole genome shotgun (WGS) entry which is preliminary data.</text>
</comment>
<reference evidence="2" key="1">
    <citation type="submission" date="2021-01" db="EMBL/GenBank/DDBJ databases">
        <title>Fulvivirga kasyanovii gen. nov., sp nov., a novel member of the phylum Bacteroidetes isolated from seawater in a mussel farm.</title>
        <authorList>
            <person name="Zhao L.-H."/>
            <person name="Wang Z.-J."/>
        </authorList>
    </citation>
    <scope>NUCLEOTIDE SEQUENCE</scope>
    <source>
        <strain evidence="2">29W222</strain>
    </source>
</reference>
<accession>A0A937FTI8</accession>
<gene>
    <name evidence="2" type="ORF">JMN32_04800</name>
</gene>
<protein>
    <submittedName>
        <fullName evidence="2">Uncharacterized protein</fullName>
    </submittedName>
</protein>
<evidence type="ECO:0000313" key="3">
    <source>
        <dbReference type="Proteomes" id="UP000614216"/>
    </source>
</evidence>
<dbReference type="Proteomes" id="UP000614216">
    <property type="component" value="Unassembled WGS sequence"/>
</dbReference>
<keyword evidence="3" id="KW-1185">Reference proteome</keyword>
<evidence type="ECO:0000256" key="1">
    <source>
        <dbReference type="SAM" id="Coils"/>
    </source>
</evidence>
<name>A0A937FTI8_9BACT</name>
<keyword evidence="1" id="KW-0175">Coiled coil</keyword>
<evidence type="ECO:0000313" key="2">
    <source>
        <dbReference type="EMBL" id="MBL6445615.1"/>
    </source>
</evidence>
<dbReference type="EMBL" id="JAEUGD010000016">
    <property type="protein sequence ID" value="MBL6445615.1"/>
    <property type="molecule type" value="Genomic_DNA"/>
</dbReference>